<dbReference type="InterPro" id="IPR003673">
    <property type="entry name" value="CoA-Trfase_fam_III"/>
</dbReference>
<gene>
    <name evidence="2" type="ORF">SAMN04515672_2326</name>
</gene>
<dbReference type="Gene3D" id="3.40.50.10540">
    <property type="entry name" value="Crotonobetainyl-coa:carnitine coa-transferase, domain 1"/>
    <property type="match status" value="1"/>
</dbReference>
<dbReference type="Gene3D" id="3.30.1540.10">
    <property type="entry name" value="formyl-coa transferase, domain 3"/>
    <property type="match status" value="1"/>
</dbReference>
<dbReference type="InterPro" id="IPR050483">
    <property type="entry name" value="CoA-transferase_III_domain"/>
</dbReference>
<evidence type="ECO:0000256" key="1">
    <source>
        <dbReference type="ARBA" id="ARBA00022679"/>
    </source>
</evidence>
<dbReference type="SUPFAM" id="SSF89796">
    <property type="entry name" value="CoA-transferase family III (CaiB/BaiF)"/>
    <property type="match status" value="1"/>
</dbReference>
<dbReference type="InterPro" id="IPR023606">
    <property type="entry name" value="CoA-Trfase_III_dom_1_sf"/>
</dbReference>
<keyword evidence="1 2" id="KW-0808">Transferase</keyword>
<protein>
    <submittedName>
        <fullName evidence="2">Formyl-CoA transferase</fullName>
    </submittedName>
</protein>
<reference evidence="3" key="1">
    <citation type="submission" date="2016-10" db="EMBL/GenBank/DDBJ databases">
        <authorList>
            <person name="Varghese N."/>
            <person name="Submissions S."/>
        </authorList>
    </citation>
    <scope>NUCLEOTIDE SEQUENCE [LARGE SCALE GENOMIC DNA]</scope>
    <source>
        <strain evidence="3">B4,CECT 8067,JCM 17497</strain>
    </source>
</reference>
<dbReference type="PANTHER" id="PTHR48207">
    <property type="entry name" value="SUCCINATE--HYDROXYMETHYLGLUTARATE COA-TRANSFERASE"/>
    <property type="match status" value="1"/>
</dbReference>
<dbReference type="OrthoDB" id="28444at2157"/>
<evidence type="ECO:0000313" key="3">
    <source>
        <dbReference type="Proteomes" id="UP000198882"/>
    </source>
</evidence>
<accession>A0A1G8YW85</accession>
<keyword evidence="3" id="KW-1185">Reference proteome</keyword>
<dbReference type="PANTHER" id="PTHR48207:SF3">
    <property type="entry name" value="SUCCINATE--HYDROXYMETHYLGLUTARATE COA-TRANSFERASE"/>
    <property type="match status" value="1"/>
</dbReference>
<dbReference type="AlphaFoldDB" id="A0A1G8YW85"/>
<name>A0A1G8YW85_9EURY</name>
<dbReference type="GO" id="GO:0008410">
    <property type="term" value="F:CoA-transferase activity"/>
    <property type="evidence" value="ECO:0007669"/>
    <property type="project" value="TreeGrafter"/>
</dbReference>
<organism evidence="2 3">
    <name type="scientific">Natronorubrum texcoconense</name>
    <dbReference type="NCBI Taxonomy" id="1095776"/>
    <lineage>
        <taxon>Archaea</taxon>
        <taxon>Methanobacteriati</taxon>
        <taxon>Methanobacteriota</taxon>
        <taxon>Stenosarchaea group</taxon>
        <taxon>Halobacteria</taxon>
        <taxon>Halobacteriales</taxon>
        <taxon>Natrialbaceae</taxon>
        <taxon>Natronorubrum</taxon>
    </lineage>
</organism>
<dbReference type="InterPro" id="IPR044855">
    <property type="entry name" value="CoA-Trfase_III_dom3_sf"/>
</dbReference>
<dbReference type="STRING" id="1095776.SAMN04515672_2326"/>
<dbReference type="RefSeq" id="WP_090306018.1">
    <property type="nucleotide sequence ID" value="NZ_FNFE01000002.1"/>
</dbReference>
<dbReference type="EMBL" id="FNFE01000002">
    <property type="protein sequence ID" value="SDK07043.1"/>
    <property type="molecule type" value="Genomic_DNA"/>
</dbReference>
<sequence>MTSTSAAPLDGVRVIDCTQMLSGPFATQLLADLGADVVKIERPNQGDITRSVGPTVGNSEITAYFASLNRGKRSVELDLSTADGAAALEALVETADVLVENYRPGTMAKWGLGYDDLRTVREDLVYCSISGFLEGPYRDLPAFDMVVQALSGSMSITGEADGPPARPGIPIGDICAGMYAVIGITTALYDGAGQYIDVPMFEGLVSWLTERAGRTFVTDEPYPRQGTVHPTLAPYRTFETADGWFAVAIGSDGTWRSLCDALERSDLAADDRFETNDERVANREALTAELVPVFERRTNDEWFDLFRDYGIPGAPVKDTREVFEDEHLRASGVLSDLEIDGVELPFPVCPIDFSGSTTRSGHEPPRLGEHTAPVLSESLPEETVAAILERRG</sequence>
<evidence type="ECO:0000313" key="2">
    <source>
        <dbReference type="EMBL" id="SDK07043.1"/>
    </source>
</evidence>
<dbReference type="Pfam" id="PF02515">
    <property type="entry name" value="CoA_transf_3"/>
    <property type="match status" value="1"/>
</dbReference>
<proteinExistence type="predicted"/>
<dbReference type="Proteomes" id="UP000198882">
    <property type="component" value="Unassembled WGS sequence"/>
</dbReference>